<feature type="region of interest" description="Disordered" evidence="8">
    <location>
        <begin position="235"/>
        <end position="392"/>
    </location>
</feature>
<evidence type="ECO:0000313" key="11">
    <source>
        <dbReference type="Proteomes" id="UP000290288"/>
    </source>
</evidence>
<keyword evidence="11" id="KW-1185">Reference proteome</keyword>
<gene>
    <name evidence="10" type="ORF">EST38_g5246</name>
</gene>
<feature type="compositionally biased region" description="Polar residues" evidence="8">
    <location>
        <begin position="678"/>
        <end position="704"/>
    </location>
</feature>
<feature type="region of interest" description="Disordered" evidence="8">
    <location>
        <begin position="129"/>
        <end position="170"/>
    </location>
</feature>
<dbReference type="InterPro" id="IPR050164">
    <property type="entry name" value="Peptidase_C19"/>
</dbReference>
<dbReference type="Proteomes" id="UP000290288">
    <property type="component" value="Unassembled WGS sequence"/>
</dbReference>
<dbReference type="Gene3D" id="3.90.70.10">
    <property type="entry name" value="Cysteine proteinases"/>
    <property type="match status" value="2"/>
</dbReference>
<evidence type="ECO:0000256" key="8">
    <source>
        <dbReference type="SAM" id="MobiDB-lite"/>
    </source>
</evidence>
<dbReference type="InterPro" id="IPR001394">
    <property type="entry name" value="Peptidase_C19_UCH"/>
</dbReference>
<sequence length="1180" mass="127026">MNSVLQGLIATRLLSDLVHFAPIPPAVQERSAVLLAGQRSPQLTNGHHLSGPYERPWVNTMPIGDVFLSVMYKAWDQQARRQREILSPRSILGALGQKYDQYLDFAQQDAHEFLRILLDAMRMEEWDIIKKRQPPPPPAPRRRRRSTIVPVKSSNPPEEPVEPPEGPVEIPEDEKLMSFVDMIFGGKLTSILVCQKCKNISQTYEDFNDISLSIKPEDYSHRKRDKFKNFAKRLTTFPSAGPNNISPPTLLNPMEIQRPSSVPPSPKERPEGQLVPRDEPPPNPGVRRRSLDIPSEAHDSEKPLEGNEGEPEKKEEETANSGDAAAATESDSDHVLVNVTGPEGKRIEFIEVSSKPEKEKKKEDNWSKLGRRLSLGLGKSKERKSRSEEKALHRISAPIIEGVALEVVEDPKSKRMSTDSSTPRASFSNAVSILTGRAPSPSPKAPAFTESPRPSIDPQSTPTPSNVASPSLHPTPSAPRSKSPKPPKSSAAEAEYLRKILADVSTGSSNPLSTLFRPQSHQHHLHPLQHAKGLTSGALSPHNVWLGMNQFTGIEECLRMFTAVEVLDGENMVGCRRCWKIANGLYPKRKGGEDACAPHEEEEDSDSVENEASSPPPAVQDNGGLAIHHIPTSISTPTVAFFSDTDDRRESADTRSISSLPTGVSSSSPMPGESTSTIGSPSERSPMVSRTNSESESSFESAHTTPGGLPIPVIETTGPDPPSTNGFGPPPSVTESQDVAPSDETVVFKIPNGIIAPKPTRPNNINNNHLVNGATVSSKDSLPVPVPVHSHRKRQGDGGMTTDEDESSADESDTSVGTSMSEAESSTGARSDVSNGSSSARPHVPPGLEAANGGGQANPNSSSAVAAAGAPPPTKKKPSKPKPVIMRPAYKRYLIATPPPVLVVHLKRFQQLAKSPFLSFSHGFKKLDDCITFPEYLDLTPFLAPRKEDYGLGKKSKKDKEKAKAKGKATEERCMYQLYAVVVHIGNMLGGHYIAYTALPSRSPVLGEGLATRAKTVELKEKERQRQQAQAQAQGIAAPGLGLPSVSESQRHQAQAQAIAASGLRRASGSISKQSAGPPEAGVASAPAAAPAPAAPSPAASQPQPPPLVSSASSSSSSKPVASTTSTATASQPGPPNPKEKEQPSQQERQWAYISDTIVRLTTLEEVLSAKAYICMYERC</sequence>
<feature type="compositionally biased region" description="Low complexity" evidence="8">
    <location>
        <begin position="859"/>
        <end position="869"/>
    </location>
</feature>
<feature type="region of interest" description="Disordered" evidence="8">
    <location>
        <begin position="589"/>
        <end position="630"/>
    </location>
</feature>
<evidence type="ECO:0000256" key="6">
    <source>
        <dbReference type="ARBA" id="ARBA00022801"/>
    </source>
</evidence>
<dbReference type="OrthoDB" id="420187at2759"/>
<evidence type="ECO:0000256" key="1">
    <source>
        <dbReference type="ARBA" id="ARBA00000707"/>
    </source>
</evidence>
<feature type="compositionally biased region" description="Polar residues" evidence="8">
    <location>
        <begin position="761"/>
        <end position="780"/>
    </location>
</feature>
<evidence type="ECO:0000256" key="4">
    <source>
        <dbReference type="ARBA" id="ARBA00022670"/>
    </source>
</evidence>
<evidence type="ECO:0000256" key="2">
    <source>
        <dbReference type="ARBA" id="ARBA00009085"/>
    </source>
</evidence>
<feature type="compositionally biased region" description="Polar residues" evidence="8">
    <location>
        <begin position="236"/>
        <end position="249"/>
    </location>
</feature>
<dbReference type="GO" id="GO:0005829">
    <property type="term" value="C:cytosol"/>
    <property type="evidence" value="ECO:0007669"/>
    <property type="project" value="TreeGrafter"/>
</dbReference>
<comment type="catalytic activity">
    <reaction evidence="1">
        <text>Thiol-dependent hydrolysis of ester, thioester, amide, peptide and isopeptide bonds formed by the C-terminal Gly of ubiquitin (a 76-residue protein attached to proteins as an intracellular targeting signal).</text>
        <dbReference type="EC" id="3.4.19.12"/>
    </reaction>
</comment>
<feature type="compositionally biased region" description="Low complexity" evidence="8">
    <location>
        <begin position="1109"/>
        <end position="1132"/>
    </location>
</feature>
<protein>
    <recommendedName>
        <fullName evidence="3">ubiquitinyl hydrolase 1</fullName>
        <ecNumber evidence="3">3.4.19.12</ecNumber>
    </recommendedName>
</protein>
<comment type="similarity">
    <text evidence="2">Belongs to the peptidase C19 family.</text>
</comment>
<evidence type="ECO:0000256" key="3">
    <source>
        <dbReference type="ARBA" id="ARBA00012759"/>
    </source>
</evidence>
<feature type="domain" description="USP" evidence="9">
    <location>
        <begin position="1"/>
        <end position="1180"/>
    </location>
</feature>
<dbReference type="Pfam" id="PF00443">
    <property type="entry name" value="UCH"/>
    <property type="match status" value="1"/>
</dbReference>
<keyword evidence="6" id="KW-0378">Hydrolase</keyword>
<evidence type="ECO:0000256" key="5">
    <source>
        <dbReference type="ARBA" id="ARBA00022786"/>
    </source>
</evidence>
<feature type="region of interest" description="Disordered" evidence="8">
    <location>
        <begin position="407"/>
        <end position="492"/>
    </location>
</feature>
<comment type="caution">
    <text evidence="10">The sequence shown here is derived from an EMBL/GenBank/DDBJ whole genome shotgun (WGS) entry which is preliminary data.</text>
</comment>
<dbReference type="SUPFAM" id="SSF54001">
    <property type="entry name" value="Cysteine proteinases"/>
    <property type="match status" value="1"/>
</dbReference>
<feature type="compositionally biased region" description="Acidic residues" evidence="8">
    <location>
        <begin position="802"/>
        <end position="813"/>
    </location>
</feature>
<feature type="region of interest" description="Disordered" evidence="8">
    <location>
        <begin position="1023"/>
        <end position="1150"/>
    </location>
</feature>
<feature type="compositionally biased region" description="Low complexity" evidence="8">
    <location>
        <begin position="1075"/>
        <end position="1102"/>
    </location>
</feature>
<dbReference type="GO" id="GO:0006508">
    <property type="term" value="P:proteolysis"/>
    <property type="evidence" value="ECO:0007669"/>
    <property type="project" value="UniProtKB-KW"/>
</dbReference>
<feature type="compositionally biased region" description="Acidic residues" evidence="8">
    <location>
        <begin position="600"/>
        <end position="609"/>
    </location>
</feature>
<dbReference type="InterPro" id="IPR038765">
    <property type="entry name" value="Papain-like_cys_pep_sf"/>
</dbReference>
<dbReference type="InterPro" id="IPR028889">
    <property type="entry name" value="USP"/>
</dbReference>
<feature type="compositionally biased region" description="Polar residues" evidence="8">
    <location>
        <begin position="816"/>
        <end position="840"/>
    </location>
</feature>
<feature type="compositionally biased region" description="Basic and acidic residues" evidence="8">
    <location>
        <begin position="590"/>
        <end position="599"/>
    </location>
</feature>
<dbReference type="PROSITE" id="PS00973">
    <property type="entry name" value="USP_2"/>
    <property type="match status" value="1"/>
</dbReference>
<proteinExistence type="inferred from homology"/>
<dbReference type="GO" id="GO:0005634">
    <property type="term" value="C:nucleus"/>
    <property type="evidence" value="ECO:0007669"/>
    <property type="project" value="TreeGrafter"/>
</dbReference>
<feature type="compositionally biased region" description="Polar residues" evidence="8">
    <location>
        <begin position="418"/>
        <end position="432"/>
    </location>
</feature>
<evidence type="ECO:0000256" key="7">
    <source>
        <dbReference type="ARBA" id="ARBA00022807"/>
    </source>
</evidence>
<evidence type="ECO:0000259" key="9">
    <source>
        <dbReference type="PROSITE" id="PS50235"/>
    </source>
</evidence>
<feature type="region of interest" description="Disordered" evidence="8">
    <location>
        <begin position="645"/>
        <end position="883"/>
    </location>
</feature>
<dbReference type="STRING" id="2316362.A0A4Q2DMM9"/>
<feature type="compositionally biased region" description="Low complexity" evidence="8">
    <location>
        <begin position="656"/>
        <end position="677"/>
    </location>
</feature>
<feature type="compositionally biased region" description="Basic and acidic residues" evidence="8">
    <location>
        <begin position="289"/>
        <end position="317"/>
    </location>
</feature>
<accession>A0A4Q2DMM9</accession>
<keyword evidence="7" id="KW-0788">Thiol protease</keyword>
<keyword evidence="4" id="KW-0645">Protease</keyword>
<reference evidence="10 11" key="1">
    <citation type="submission" date="2019-01" db="EMBL/GenBank/DDBJ databases">
        <title>Draft genome sequence of Psathyrella aberdarensis IHI B618.</title>
        <authorList>
            <person name="Buettner E."/>
            <person name="Kellner H."/>
        </authorList>
    </citation>
    <scope>NUCLEOTIDE SEQUENCE [LARGE SCALE GENOMIC DNA]</scope>
    <source>
        <strain evidence="10 11">IHI B618</strain>
    </source>
</reference>
<feature type="compositionally biased region" description="Basic and acidic residues" evidence="8">
    <location>
        <begin position="343"/>
        <end position="366"/>
    </location>
</feature>
<dbReference type="EC" id="3.4.19.12" evidence="3"/>
<feature type="compositionally biased region" description="Basic and acidic residues" evidence="8">
    <location>
        <begin position="266"/>
        <end position="280"/>
    </location>
</feature>
<dbReference type="AlphaFoldDB" id="A0A4Q2DMM9"/>
<dbReference type="InterPro" id="IPR018200">
    <property type="entry name" value="USP_CS"/>
</dbReference>
<dbReference type="GO" id="GO:0004843">
    <property type="term" value="F:cysteine-type deubiquitinase activity"/>
    <property type="evidence" value="ECO:0007669"/>
    <property type="project" value="UniProtKB-EC"/>
</dbReference>
<name>A0A4Q2DMM9_9AGAR</name>
<dbReference type="PANTHER" id="PTHR24006">
    <property type="entry name" value="UBIQUITIN CARBOXYL-TERMINAL HYDROLASE"/>
    <property type="match status" value="1"/>
</dbReference>
<feature type="compositionally biased region" description="Polar residues" evidence="8">
    <location>
        <begin position="457"/>
        <end position="474"/>
    </location>
</feature>
<evidence type="ECO:0000313" key="10">
    <source>
        <dbReference type="EMBL" id="RXW20606.1"/>
    </source>
</evidence>
<dbReference type="GO" id="GO:0016579">
    <property type="term" value="P:protein deubiquitination"/>
    <property type="evidence" value="ECO:0007669"/>
    <property type="project" value="InterPro"/>
</dbReference>
<dbReference type="PROSITE" id="PS50235">
    <property type="entry name" value="USP_3"/>
    <property type="match status" value="1"/>
</dbReference>
<dbReference type="PANTHER" id="PTHR24006:SF888">
    <property type="entry name" value="UBIQUITIN CARBOXYL-TERMINAL HYDROLASE 30"/>
    <property type="match status" value="1"/>
</dbReference>
<dbReference type="EMBL" id="SDEE01000141">
    <property type="protein sequence ID" value="RXW20606.1"/>
    <property type="molecule type" value="Genomic_DNA"/>
</dbReference>
<organism evidence="10 11">
    <name type="scientific">Candolleomyces aberdarensis</name>
    <dbReference type="NCBI Taxonomy" id="2316362"/>
    <lineage>
        <taxon>Eukaryota</taxon>
        <taxon>Fungi</taxon>
        <taxon>Dikarya</taxon>
        <taxon>Basidiomycota</taxon>
        <taxon>Agaricomycotina</taxon>
        <taxon>Agaricomycetes</taxon>
        <taxon>Agaricomycetidae</taxon>
        <taxon>Agaricales</taxon>
        <taxon>Agaricineae</taxon>
        <taxon>Psathyrellaceae</taxon>
        <taxon>Candolleomyces</taxon>
    </lineage>
</organism>
<keyword evidence="5" id="KW-0833">Ubl conjugation pathway</keyword>